<dbReference type="GO" id="GO:0008312">
    <property type="term" value="F:7S RNA binding"/>
    <property type="evidence" value="ECO:0007669"/>
    <property type="project" value="TreeGrafter"/>
</dbReference>
<sequence length="277" mass="31123">MTTPPSAVQSLTTLLRHISLDDHEQVLKAADAVLKKSKTEIDALHVKIVALLKLDRYEDALRVVEEGGDLLKEKAALEWAYALYKVGRYTDVEGVVRKAGRGSRGLRHVEAQTCYRLEDFRKAADIYKQLSEDTSGGVENEENDLLINSSATDAQLEWAGQGHLVQKKRPSREDLEVFEMAYNAACGSIARGELAQGEILLRRAKGKYLFSRFLRLREIADGDLCNALEELSDEEKTAEILPITVQQIYVLIKLGKIREAEKLSSEISIERYEVLFS</sequence>
<dbReference type="InterPro" id="IPR011990">
    <property type="entry name" value="TPR-like_helical_dom_sf"/>
</dbReference>
<dbReference type="PANTHER" id="PTHR14094:SF9">
    <property type="entry name" value="SIGNAL RECOGNITION PARTICLE SUBUNIT SRP72"/>
    <property type="match status" value="1"/>
</dbReference>
<dbReference type="FunFam" id="1.25.40.10:FF:000512">
    <property type="entry name" value="Signal recognition particle subunit SRP72"/>
    <property type="match status" value="1"/>
</dbReference>
<dbReference type="Proteomes" id="UP000750711">
    <property type="component" value="Unassembled WGS sequence"/>
</dbReference>
<proteinExistence type="predicted"/>
<dbReference type="InterPro" id="IPR031545">
    <property type="entry name" value="SRP72_TPR-like"/>
</dbReference>
<dbReference type="GO" id="GO:0006614">
    <property type="term" value="P:SRP-dependent cotranslational protein targeting to membrane"/>
    <property type="evidence" value="ECO:0007669"/>
    <property type="project" value="InterPro"/>
</dbReference>
<gene>
    <name evidence="1" type="ORF">GP486_004439</name>
</gene>
<dbReference type="PANTHER" id="PTHR14094">
    <property type="entry name" value="SIGNAL RECOGNITION PARTICLE 72"/>
    <property type="match status" value="1"/>
</dbReference>
<dbReference type="AlphaFoldDB" id="A0A9P8LB63"/>
<reference evidence="1" key="1">
    <citation type="submission" date="2021-03" db="EMBL/GenBank/DDBJ databases">
        <title>Comparative genomics and phylogenomic investigation of the class Geoglossomycetes provide insights into ecological specialization and systematics.</title>
        <authorList>
            <person name="Melie T."/>
            <person name="Pirro S."/>
            <person name="Miller A.N."/>
            <person name="Quandt A."/>
        </authorList>
    </citation>
    <scope>NUCLEOTIDE SEQUENCE</scope>
    <source>
        <strain evidence="1">CAQ_001_2017</strain>
    </source>
</reference>
<organism evidence="1 2">
    <name type="scientific">Trichoglossum hirsutum</name>
    <dbReference type="NCBI Taxonomy" id="265104"/>
    <lineage>
        <taxon>Eukaryota</taxon>
        <taxon>Fungi</taxon>
        <taxon>Dikarya</taxon>
        <taxon>Ascomycota</taxon>
        <taxon>Pezizomycotina</taxon>
        <taxon>Geoglossomycetes</taxon>
        <taxon>Geoglossales</taxon>
        <taxon>Geoglossaceae</taxon>
        <taxon>Trichoglossum</taxon>
    </lineage>
</organism>
<dbReference type="EMBL" id="JAGHQM010000699">
    <property type="protein sequence ID" value="KAH0558933.1"/>
    <property type="molecule type" value="Genomic_DNA"/>
</dbReference>
<dbReference type="Gene3D" id="1.25.40.10">
    <property type="entry name" value="Tetratricopeptide repeat domain"/>
    <property type="match status" value="1"/>
</dbReference>
<comment type="caution">
    <text evidence="1">The sequence shown here is derived from an EMBL/GenBank/DDBJ whole genome shotgun (WGS) entry which is preliminary data.</text>
</comment>
<protein>
    <submittedName>
        <fullName evidence="1">Uncharacterized protein</fullName>
    </submittedName>
</protein>
<dbReference type="Pfam" id="PF17004">
    <property type="entry name" value="SRP_TPR_like"/>
    <property type="match status" value="1"/>
</dbReference>
<evidence type="ECO:0000313" key="1">
    <source>
        <dbReference type="EMBL" id="KAH0558933.1"/>
    </source>
</evidence>
<name>A0A9P8LB63_9PEZI</name>
<accession>A0A9P8LB63</accession>
<dbReference type="GO" id="GO:0043022">
    <property type="term" value="F:ribosome binding"/>
    <property type="evidence" value="ECO:0007669"/>
    <property type="project" value="TreeGrafter"/>
</dbReference>
<keyword evidence="2" id="KW-1185">Reference proteome</keyword>
<evidence type="ECO:0000313" key="2">
    <source>
        <dbReference type="Proteomes" id="UP000750711"/>
    </source>
</evidence>
<dbReference type="SUPFAM" id="SSF48452">
    <property type="entry name" value="TPR-like"/>
    <property type="match status" value="1"/>
</dbReference>
<dbReference type="GO" id="GO:0005786">
    <property type="term" value="C:signal recognition particle, endoplasmic reticulum targeting"/>
    <property type="evidence" value="ECO:0007669"/>
    <property type="project" value="TreeGrafter"/>
</dbReference>
<dbReference type="InterPro" id="IPR026270">
    <property type="entry name" value="SRP72"/>
</dbReference>